<dbReference type="EMBL" id="CP043450">
    <property type="protein sequence ID" value="QEM09802.1"/>
    <property type="molecule type" value="Genomic_DNA"/>
</dbReference>
<dbReference type="Pfam" id="PF04993">
    <property type="entry name" value="TfoX_N"/>
    <property type="match status" value="1"/>
</dbReference>
<evidence type="ECO:0000259" key="1">
    <source>
        <dbReference type="Pfam" id="PF04993"/>
    </source>
</evidence>
<dbReference type="RefSeq" id="WP_112571732.1">
    <property type="nucleotide sequence ID" value="NZ_CP043450.1"/>
</dbReference>
<dbReference type="SUPFAM" id="SSF159894">
    <property type="entry name" value="YgaC/TfoX-N like"/>
    <property type="match status" value="1"/>
</dbReference>
<proteinExistence type="predicted"/>
<keyword evidence="3" id="KW-1185">Reference proteome</keyword>
<evidence type="ECO:0000313" key="3">
    <source>
        <dbReference type="Proteomes" id="UP000251402"/>
    </source>
</evidence>
<gene>
    <name evidence="2" type="ORF">DEO27_007145</name>
</gene>
<reference evidence="2" key="1">
    <citation type="submission" date="2019-08" db="EMBL/GenBank/DDBJ databases">
        <title>Comparative genome analysis confer to the adaptation heavy metal polluted environment.</title>
        <authorList>
            <person name="Li Y."/>
        </authorList>
    </citation>
    <scope>NUCLEOTIDE SEQUENCE [LARGE SCALE GENOMIC DNA]</scope>
    <source>
        <strain evidence="2">P1</strain>
    </source>
</reference>
<sequence>MAYNQQMADRIREALMDLPVVEEKKMFQGVCFMVDDKLCVCVGNNYILCRIGEQQASIELEKGNCNQMMSGERVMKGYVYVDDFNLQTNKDLNYWVNLCLEFNPLAEASKKRKSKK</sequence>
<protein>
    <submittedName>
        <fullName evidence="2">TfoX/Sxy family protein</fullName>
    </submittedName>
</protein>
<dbReference type="KEGG" id="mrub:DEO27_007145"/>
<organism evidence="2 3">
    <name type="scientific">Mucilaginibacter rubeus</name>
    <dbReference type="NCBI Taxonomy" id="2027860"/>
    <lineage>
        <taxon>Bacteria</taxon>
        <taxon>Pseudomonadati</taxon>
        <taxon>Bacteroidota</taxon>
        <taxon>Sphingobacteriia</taxon>
        <taxon>Sphingobacteriales</taxon>
        <taxon>Sphingobacteriaceae</taxon>
        <taxon>Mucilaginibacter</taxon>
    </lineage>
</organism>
<name>A0A5C1HV47_9SPHI</name>
<feature type="domain" description="TfoX N-terminal" evidence="1">
    <location>
        <begin position="13"/>
        <end position="102"/>
    </location>
</feature>
<dbReference type="InterPro" id="IPR007076">
    <property type="entry name" value="TfoX_N"/>
</dbReference>
<evidence type="ECO:0000313" key="2">
    <source>
        <dbReference type="EMBL" id="QEM09802.1"/>
    </source>
</evidence>
<dbReference type="AlphaFoldDB" id="A0A5C1HV47"/>
<accession>A0A5C1HV47</accession>
<dbReference type="Proteomes" id="UP000251402">
    <property type="component" value="Chromosome"/>
</dbReference>
<dbReference type="OrthoDB" id="214902at2"/>
<dbReference type="Gene3D" id="3.30.1460.30">
    <property type="entry name" value="YgaC/TfoX-N like chaperone"/>
    <property type="match status" value="1"/>
</dbReference>